<comment type="catalytic activity">
    <reaction evidence="1">
        <text>ATP + protein L-histidine = ADP + protein N-phospho-L-histidine.</text>
        <dbReference type="EC" id="2.7.13.3"/>
    </reaction>
</comment>
<evidence type="ECO:0000256" key="4">
    <source>
        <dbReference type="ARBA" id="ARBA00022679"/>
    </source>
</evidence>
<keyword evidence="7" id="KW-0175">Coiled coil</keyword>
<feature type="modified residue" description="4-aspartylphosphate" evidence="6">
    <location>
        <position position="56"/>
    </location>
</feature>
<protein>
    <recommendedName>
        <fullName evidence="2">histidine kinase</fullName>
        <ecNumber evidence="2">2.7.13.3</ecNumber>
    </recommendedName>
</protein>
<dbReference type="Gene3D" id="1.10.287.130">
    <property type="match status" value="1"/>
</dbReference>
<dbReference type="RefSeq" id="WP_025412102.1">
    <property type="nucleotide sequence ID" value="NZ_CP007128.1"/>
</dbReference>
<feature type="domain" description="Response regulatory" evidence="9">
    <location>
        <begin position="7"/>
        <end position="131"/>
    </location>
</feature>
<evidence type="ECO:0000256" key="6">
    <source>
        <dbReference type="PROSITE-ProRule" id="PRU00169"/>
    </source>
</evidence>
<dbReference type="HOGENOM" id="CLU_000445_114_72_0"/>
<dbReference type="InParanoid" id="W0RJW6"/>
<gene>
    <name evidence="10" type="ORF">J421_3098</name>
</gene>
<dbReference type="PROSITE" id="PS50109">
    <property type="entry name" value="HIS_KIN"/>
    <property type="match status" value="1"/>
</dbReference>
<dbReference type="Proteomes" id="UP000019151">
    <property type="component" value="Chromosome"/>
</dbReference>
<dbReference type="Gene3D" id="3.30.565.10">
    <property type="entry name" value="Histidine kinase-like ATPase, C-terminal domain"/>
    <property type="match status" value="1"/>
</dbReference>
<reference evidence="10 11" key="1">
    <citation type="journal article" date="2014" name="Genome Announc.">
        <title>Genome Sequence and Methylome of Soil Bacterium Gemmatirosa kalamazoonensis KBS708T, a Member of the Rarely Cultivated Gemmatimonadetes Phylum.</title>
        <authorList>
            <person name="Debruyn J.M."/>
            <person name="Radosevich M."/>
            <person name="Wommack K.E."/>
            <person name="Polson S.W."/>
            <person name="Hauser L.J."/>
            <person name="Fawaz M.N."/>
            <person name="Korlach J."/>
            <person name="Tsai Y.C."/>
        </authorList>
    </citation>
    <scope>NUCLEOTIDE SEQUENCE [LARGE SCALE GENOMIC DNA]</scope>
    <source>
        <strain evidence="10 11">KBS708</strain>
    </source>
</reference>
<accession>W0RJW6</accession>
<dbReference type="AlphaFoldDB" id="W0RJW6"/>
<dbReference type="InterPro" id="IPR004358">
    <property type="entry name" value="Sig_transdc_His_kin-like_C"/>
</dbReference>
<dbReference type="eggNOG" id="COG2205">
    <property type="taxonomic scope" value="Bacteria"/>
</dbReference>
<dbReference type="InterPro" id="IPR036097">
    <property type="entry name" value="HisK_dim/P_sf"/>
</dbReference>
<keyword evidence="3 6" id="KW-0597">Phosphoprotein</keyword>
<dbReference type="SMART" id="SM00448">
    <property type="entry name" value="REC"/>
    <property type="match status" value="1"/>
</dbReference>
<dbReference type="EMBL" id="CP007128">
    <property type="protein sequence ID" value="AHG90635.1"/>
    <property type="molecule type" value="Genomic_DNA"/>
</dbReference>
<dbReference type="InterPro" id="IPR003594">
    <property type="entry name" value="HATPase_dom"/>
</dbReference>
<dbReference type="Pfam" id="PF00512">
    <property type="entry name" value="HisKA"/>
    <property type="match status" value="1"/>
</dbReference>
<dbReference type="EC" id="2.7.13.3" evidence="2"/>
<evidence type="ECO:0000313" key="10">
    <source>
        <dbReference type="EMBL" id="AHG90635.1"/>
    </source>
</evidence>
<dbReference type="CDD" id="cd00075">
    <property type="entry name" value="HATPase"/>
    <property type="match status" value="1"/>
</dbReference>
<dbReference type="SMART" id="SM00387">
    <property type="entry name" value="HATPase_c"/>
    <property type="match status" value="1"/>
</dbReference>
<dbReference type="SMART" id="SM00388">
    <property type="entry name" value="HisKA"/>
    <property type="match status" value="1"/>
</dbReference>
<dbReference type="GO" id="GO:0005524">
    <property type="term" value="F:ATP binding"/>
    <property type="evidence" value="ECO:0007669"/>
    <property type="project" value="UniProtKB-KW"/>
</dbReference>
<evidence type="ECO:0000256" key="7">
    <source>
        <dbReference type="SAM" id="Coils"/>
    </source>
</evidence>
<evidence type="ECO:0000256" key="1">
    <source>
        <dbReference type="ARBA" id="ARBA00000085"/>
    </source>
</evidence>
<dbReference type="PROSITE" id="PS50110">
    <property type="entry name" value="RESPONSE_REGULATORY"/>
    <property type="match status" value="1"/>
</dbReference>
<feature type="domain" description="Histidine kinase" evidence="8">
    <location>
        <begin position="160"/>
        <end position="378"/>
    </location>
</feature>
<dbReference type="FunCoup" id="W0RJW6">
    <property type="interactions" value="140"/>
</dbReference>
<dbReference type="InterPro" id="IPR005467">
    <property type="entry name" value="His_kinase_dom"/>
</dbReference>
<organism evidence="10 11">
    <name type="scientific">Gemmatirosa kalamazoonensis</name>
    <dbReference type="NCBI Taxonomy" id="861299"/>
    <lineage>
        <taxon>Bacteria</taxon>
        <taxon>Pseudomonadati</taxon>
        <taxon>Gemmatimonadota</taxon>
        <taxon>Gemmatimonadia</taxon>
        <taxon>Gemmatimonadales</taxon>
        <taxon>Gemmatimonadaceae</taxon>
        <taxon>Gemmatirosa</taxon>
    </lineage>
</organism>
<name>W0RJW6_9BACT</name>
<evidence type="ECO:0000259" key="8">
    <source>
        <dbReference type="PROSITE" id="PS50109"/>
    </source>
</evidence>
<keyword evidence="10" id="KW-0067">ATP-binding</keyword>
<dbReference type="KEGG" id="gba:J421_3098"/>
<evidence type="ECO:0000313" key="11">
    <source>
        <dbReference type="Proteomes" id="UP000019151"/>
    </source>
</evidence>
<dbReference type="InterPro" id="IPR003661">
    <property type="entry name" value="HisK_dim/P_dom"/>
</dbReference>
<dbReference type="PRINTS" id="PR00344">
    <property type="entry name" value="BCTRLSENSOR"/>
</dbReference>
<dbReference type="PANTHER" id="PTHR43547:SF2">
    <property type="entry name" value="HYBRID SIGNAL TRANSDUCTION HISTIDINE KINASE C"/>
    <property type="match status" value="1"/>
</dbReference>
<keyword evidence="5" id="KW-0418">Kinase</keyword>
<dbReference type="SUPFAM" id="SSF55874">
    <property type="entry name" value="ATPase domain of HSP90 chaperone/DNA topoisomerase II/histidine kinase"/>
    <property type="match status" value="1"/>
</dbReference>
<dbReference type="InterPro" id="IPR036890">
    <property type="entry name" value="HATPase_C_sf"/>
</dbReference>
<dbReference type="STRING" id="861299.J421_3098"/>
<evidence type="ECO:0000259" key="9">
    <source>
        <dbReference type="PROSITE" id="PS50110"/>
    </source>
</evidence>
<keyword evidence="10" id="KW-0547">Nucleotide-binding</keyword>
<dbReference type="CDD" id="cd00082">
    <property type="entry name" value="HisKA"/>
    <property type="match status" value="1"/>
</dbReference>
<dbReference type="InterPro" id="IPR001789">
    <property type="entry name" value="Sig_transdc_resp-reg_receiver"/>
</dbReference>
<dbReference type="OrthoDB" id="418136at2"/>
<sequence>MTDDAPVILVADDVPANVELLADQLHVLGYRTVAAEDGPSALRLAFERRPDLCILDVSMPPGDLMVPERQTGFEVCRRIKRDPRTARIPVIFVTALNDTADRVRAIEAGGDDFLTKPHNRLVLGARVRSLLKLKAATDALEDSYRKLRELEKVRDDLMKMIVHDLKSPLTSVLATLEMVTDGDFGPTTERQRSAMGDALSKANELLALIEDLLEIARIEEGAIALDPAPIEPTRFLAEIVRDWEVRFTQAGVHATLDVAPDVPTVVADRALLRRVFGNLLQNAVTHAANAKSVRLGARRDPDGVRFTVQDDGPGIPREYHELIFRKFETGRARAPRVRSSGLGLAFCKLVVDAHGGRIWVQSEEGQGSQFHFVLPLEPDPPPP</sequence>
<dbReference type="PANTHER" id="PTHR43547">
    <property type="entry name" value="TWO-COMPONENT HISTIDINE KINASE"/>
    <property type="match status" value="1"/>
</dbReference>
<feature type="coiled-coil region" evidence="7">
    <location>
        <begin position="130"/>
        <end position="160"/>
    </location>
</feature>
<dbReference type="Pfam" id="PF02518">
    <property type="entry name" value="HATPase_c"/>
    <property type="match status" value="1"/>
</dbReference>
<dbReference type="GO" id="GO:0000155">
    <property type="term" value="F:phosphorelay sensor kinase activity"/>
    <property type="evidence" value="ECO:0007669"/>
    <property type="project" value="InterPro"/>
</dbReference>
<dbReference type="Pfam" id="PF00072">
    <property type="entry name" value="Response_reg"/>
    <property type="match status" value="1"/>
</dbReference>
<proteinExistence type="predicted"/>
<evidence type="ECO:0000256" key="3">
    <source>
        <dbReference type="ARBA" id="ARBA00022553"/>
    </source>
</evidence>
<dbReference type="FunFam" id="3.30.565.10:FF:000006">
    <property type="entry name" value="Sensor histidine kinase WalK"/>
    <property type="match status" value="1"/>
</dbReference>
<dbReference type="Gene3D" id="3.40.50.2300">
    <property type="match status" value="1"/>
</dbReference>
<evidence type="ECO:0000256" key="5">
    <source>
        <dbReference type="ARBA" id="ARBA00022777"/>
    </source>
</evidence>
<dbReference type="SUPFAM" id="SSF47384">
    <property type="entry name" value="Homodimeric domain of signal transducing histidine kinase"/>
    <property type="match status" value="1"/>
</dbReference>
<keyword evidence="4" id="KW-0808">Transferase</keyword>
<evidence type="ECO:0000256" key="2">
    <source>
        <dbReference type="ARBA" id="ARBA00012438"/>
    </source>
</evidence>
<dbReference type="SUPFAM" id="SSF52172">
    <property type="entry name" value="CheY-like"/>
    <property type="match status" value="1"/>
</dbReference>
<dbReference type="InterPro" id="IPR011006">
    <property type="entry name" value="CheY-like_superfamily"/>
</dbReference>
<keyword evidence="11" id="KW-1185">Reference proteome</keyword>